<protein>
    <submittedName>
        <fullName evidence="6">2-hydroxyacid dehydrogenase</fullName>
    </submittedName>
</protein>
<organism evidence="6 7">
    <name type="scientific">Hoeflea poritis</name>
    <dbReference type="NCBI Taxonomy" id="2993659"/>
    <lineage>
        <taxon>Bacteria</taxon>
        <taxon>Pseudomonadati</taxon>
        <taxon>Pseudomonadota</taxon>
        <taxon>Alphaproteobacteria</taxon>
        <taxon>Hyphomicrobiales</taxon>
        <taxon>Rhizobiaceae</taxon>
        <taxon>Hoeflea</taxon>
    </lineage>
</organism>
<dbReference type="InterPro" id="IPR006139">
    <property type="entry name" value="D-isomer_2_OHA_DH_cat_dom"/>
</dbReference>
<dbReference type="InterPro" id="IPR050223">
    <property type="entry name" value="D-isomer_2-hydroxyacid_DH"/>
</dbReference>
<feature type="domain" description="D-isomer specific 2-hydroxyacid dehydrogenase catalytic" evidence="4">
    <location>
        <begin position="6"/>
        <end position="312"/>
    </location>
</feature>
<feature type="domain" description="D-isomer specific 2-hydroxyacid dehydrogenase NAD-binding" evidence="5">
    <location>
        <begin position="109"/>
        <end position="281"/>
    </location>
</feature>
<evidence type="ECO:0000313" key="7">
    <source>
        <dbReference type="Proteomes" id="UP001148313"/>
    </source>
</evidence>
<dbReference type="Pfam" id="PF00389">
    <property type="entry name" value="2-Hacid_dh"/>
    <property type="match status" value="1"/>
</dbReference>
<dbReference type="PANTHER" id="PTHR10996">
    <property type="entry name" value="2-HYDROXYACID DEHYDROGENASE-RELATED"/>
    <property type="match status" value="1"/>
</dbReference>
<evidence type="ECO:0000256" key="1">
    <source>
        <dbReference type="ARBA" id="ARBA00023002"/>
    </source>
</evidence>
<dbReference type="SUPFAM" id="SSF52283">
    <property type="entry name" value="Formate/glycerate dehydrogenase catalytic domain-like"/>
    <property type="match status" value="1"/>
</dbReference>
<dbReference type="Gene3D" id="3.40.50.720">
    <property type="entry name" value="NAD(P)-binding Rossmann-like Domain"/>
    <property type="match status" value="2"/>
</dbReference>
<comment type="similarity">
    <text evidence="3">Belongs to the D-isomer specific 2-hydroxyacid dehydrogenase family.</text>
</comment>
<dbReference type="EMBL" id="JAPJZH010000001">
    <property type="protein sequence ID" value="MDA4844228.1"/>
    <property type="molecule type" value="Genomic_DNA"/>
</dbReference>
<keyword evidence="2" id="KW-0520">NAD</keyword>
<accession>A0ABT4VHP7</accession>
<dbReference type="InterPro" id="IPR006140">
    <property type="entry name" value="D-isomer_DH_NAD-bd"/>
</dbReference>
<dbReference type="RefSeq" id="WP_271087749.1">
    <property type="nucleotide sequence ID" value="NZ_JAPJZH010000001.1"/>
</dbReference>
<dbReference type="SUPFAM" id="SSF51735">
    <property type="entry name" value="NAD(P)-binding Rossmann-fold domains"/>
    <property type="match status" value="1"/>
</dbReference>
<evidence type="ECO:0000259" key="4">
    <source>
        <dbReference type="Pfam" id="PF00389"/>
    </source>
</evidence>
<dbReference type="PANTHER" id="PTHR10996:SF178">
    <property type="entry name" value="2-HYDROXYACID DEHYDROGENASE YGL185C-RELATED"/>
    <property type="match status" value="1"/>
</dbReference>
<sequence>MQKPEILIAGRLMPAALESLKHAFTVHEAYETDALEAVIQASGERIRGVASSPFRSVNRDLILRLPNLEIIANFGVGYDNIDASLAAENDVIVTNTPDVLTDEVADTAIGLLIMTARELSAAERWLRAGNWQKSYPLTRGTLRDKRLGIFGLGRIGRAIAHRAQAIGMEVCYHNRSRLRDVNYPYISSLRELATHCDVLLCAAPGGEATRGLIGPDIFEALGPDGIFINIGRGSTVDETALIKALKDGTIMSAGLDVFEDEPNVPAELLAMDHVVLLPHVASASQHTRNAMAQLQVDNLTGWFEKGAPVTPVAETPWPRS</sequence>
<dbReference type="PROSITE" id="PS00065">
    <property type="entry name" value="D_2_HYDROXYACID_DH_1"/>
    <property type="match status" value="1"/>
</dbReference>
<comment type="caution">
    <text evidence="6">The sequence shown here is derived from an EMBL/GenBank/DDBJ whole genome shotgun (WGS) entry which is preliminary data.</text>
</comment>
<evidence type="ECO:0000313" key="6">
    <source>
        <dbReference type="EMBL" id="MDA4844228.1"/>
    </source>
</evidence>
<dbReference type="Proteomes" id="UP001148313">
    <property type="component" value="Unassembled WGS sequence"/>
</dbReference>
<dbReference type="CDD" id="cd12156">
    <property type="entry name" value="HPPR"/>
    <property type="match status" value="1"/>
</dbReference>
<keyword evidence="1 3" id="KW-0560">Oxidoreductase</keyword>
<evidence type="ECO:0000256" key="2">
    <source>
        <dbReference type="ARBA" id="ARBA00023027"/>
    </source>
</evidence>
<evidence type="ECO:0000256" key="3">
    <source>
        <dbReference type="RuleBase" id="RU003719"/>
    </source>
</evidence>
<keyword evidence="7" id="KW-1185">Reference proteome</keyword>
<proteinExistence type="inferred from homology"/>
<dbReference type="InterPro" id="IPR036291">
    <property type="entry name" value="NAD(P)-bd_dom_sf"/>
</dbReference>
<gene>
    <name evidence="6" type="ORF">OOZ53_02655</name>
</gene>
<dbReference type="InterPro" id="IPR029752">
    <property type="entry name" value="D-isomer_DH_CS1"/>
</dbReference>
<name>A0ABT4VHP7_9HYPH</name>
<evidence type="ECO:0000259" key="5">
    <source>
        <dbReference type="Pfam" id="PF02826"/>
    </source>
</evidence>
<reference evidence="6" key="1">
    <citation type="submission" date="2022-11" db="EMBL/GenBank/DDBJ databases">
        <title>Hoeflea poritis sp. nov., isolated from scleractinian coral Porites lutea.</title>
        <authorList>
            <person name="Zhang G."/>
            <person name="Wei Q."/>
            <person name="Cai L."/>
        </authorList>
    </citation>
    <scope>NUCLEOTIDE SEQUENCE</scope>
    <source>
        <strain evidence="6">E7-10</strain>
    </source>
</reference>
<dbReference type="Pfam" id="PF02826">
    <property type="entry name" value="2-Hacid_dh_C"/>
    <property type="match status" value="1"/>
</dbReference>